<feature type="domain" description="D-isomer specific 2-hydroxyacid dehydrogenase NAD-binding" evidence="6">
    <location>
        <begin position="108"/>
        <end position="280"/>
    </location>
</feature>
<evidence type="ECO:0000259" key="6">
    <source>
        <dbReference type="Pfam" id="PF02826"/>
    </source>
</evidence>
<dbReference type="Pfam" id="PF00389">
    <property type="entry name" value="2-Hacid_dh"/>
    <property type="match status" value="1"/>
</dbReference>
<dbReference type="Proteomes" id="UP000199287">
    <property type="component" value="Unassembled WGS sequence"/>
</dbReference>
<evidence type="ECO:0000313" key="7">
    <source>
        <dbReference type="EMBL" id="SFI14593.1"/>
    </source>
</evidence>
<dbReference type="EMBL" id="FOQA01000007">
    <property type="protein sequence ID" value="SFI14593.1"/>
    <property type="molecule type" value="Genomic_DNA"/>
</dbReference>
<accession>A0A1I3FTM0</accession>
<protein>
    <submittedName>
        <fullName evidence="7">Phosphoglycerate dehydrogenase</fullName>
    </submittedName>
</protein>
<keyword evidence="8" id="KW-1185">Reference proteome</keyword>
<dbReference type="FunFam" id="3.40.50.720:FF:000363">
    <property type="entry name" value="D-isomer specific 2-hydroxyacid dehydrogenase"/>
    <property type="match status" value="1"/>
</dbReference>
<gene>
    <name evidence="7" type="ORF">SAMN05192551_10733</name>
</gene>
<dbReference type="RefSeq" id="WP_177208905.1">
    <property type="nucleotide sequence ID" value="NZ_FOQA01000007.1"/>
</dbReference>
<dbReference type="SUPFAM" id="SSF52283">
    <property type="entry name" value="Formate/glycerate dehydrogenase catalytic domain-like"/>
    <property type="match status" value="1"/>
</dbReference>
<dbReference type="InterPro" id="IPR036291">
    <property type="entry name" value="NAD(P)-bd_dom_sf"/>
</dbReference>
<evidence type="ECO:0000256" key="1">
    <source>
        <dbReference type="ARBA" id="ARBA00005854"/>
    </source>
</evidence>
<dbReference type="GO" id="GO:0016616">
    <property type="term" value="F:oxidoreductase activity, acting on the CH-OH group of donors, NAD or NADP as acceptor"/>
    <property type="evidence" value="ECO:0007669"/>
    <property type="project" value="InterPro"/>
</dbReference>
<dbReference type="AlphaFoldDB" id="A0A1I3FTM0"/>
<evidence type="ECO:0000259" key="5">
    <source>
        <dbReference type="Pfam" id="PF00389"/>
    </source>
</evidence>
<sequence>MYKIVFNIPAHVTFSQQKIEAMLDPEKFKKVLFVNKPEQLEEEIEDTDVLVTYPCEASIIRKGKKLKWLQAITVGVDAFPIKELHEKGVIITNGKGVHRIHMAEYAIASMIMMARNIHSMIRNQMSSTWNRQLEQNEIFGATVGILGLGSIGQEIAKKASLMGMRVIGIKNTPEEIPYVDNTFGMTEIESILKESDYVINLLPETVKTRKIINAKNLSVMKRNACLINMGRGGTIDEEALIKALEEKWIRGFVADVFEEEPLPSNSPLWKLDNVVITPHICGESTKYMEKLMPILQNNLKVFQGGNGNMINLVDLEKGY</sequence>
<evidence type="ECO:0000313" key="8">
    <source>
        <dbReference type="Proteomes" id="UP000199287"/>
    </source>
</evidence>
<reference evidence="8" key="1">
    <citation type="submission" date="2016-10" db="EMBL/GenBank/DDBJ databases">
        <authorList>
            <person name="Varghese N."/>
            <person name="Submissions S."/>
        </authorList>
    </citation>
    <scope>NUCLEOTIDE SEQUENCE [LARGE SCALE GENOMIC DNA]</scope>
    <source>
        <strain evidence="8">Z-7934</strain>
    </source>
</reference>
<dbReference type="InterPro" id="IPR006140">
    <property type="entry name" value="D-isomer_DH_NAD-bd"/>
</dbReference>
<dbReference type="CDD" id="cd05300">
    <property type="entry name" value="2-Hacid_dh_1"/>
    <property type="match status" value="1"/>
</dbReference>
<name>A0A1I3FTM0_9FIRM</name>
<dbReference type="STRING" id="69895.SAMN05192551_10733"/>
<evidence type="ECO:0000256" key="4">
    <source>
        <dbReference type="RuleBase" id="RU003719"/>
    </source>
</evidence>
<dbReference type="PANTHER" id="PTHR43333">
    <property type="entry name" value="2-HACID_DH_C DOMAIN-CONTAINING PROTEIN"/>
    <property type="match status" value="1"/>
</dbReference>
<proteinExistence type="inferred from homology"/>
<evidence type="ECO:0000256" key="2">
    <source>
        <dbReference type="ARBA" id="ARBA00023002"/>
    </source>
</evidence>
<dbReference type="SUPFAM" id="SSF51735">
    <property type="entry name" value="NAD(P)-binding Rossmann-fold domains"/>
    <property type="match status" value="1"/>
</dbReference>
<dbReference type="Gene3D" id="3.40.50.720">
    <property type="entry name" value="NAD(P)-binding Rossmann-like Domain"/>
    <property type="match status" value="2"/>
</dbReference>
<organism evidence="7 8">
    <name type="scientific">Tindallia magadiensis</name>
    <dbReference type="NCBI Taxonomy" id="69895"/>
    <lineage>
        <taxon>Bacteria</taxon>
        <taxon>Bacillati</taxon>
        <taxon>Bacillota</taxon>
        <taxon>Clostridia</taxon>
        <taxon>Peptostreptococcales</taxon>
        <taxon>Tindalliaceae</taxon>
        <taxon>Tindallia</taxon>
    </lineage>
</organism>
<comment type="similarity">
    <text evidence="1 4">Belongs to the D-isomer specific 2-hydroxyacid dehydrogenase family.</text>
</comment>
<dbReference type="GO" id="GO:0051287">
    <property type="term" value="F:NAD binding"/>
    <property type="evidence" value="ECO:0007669"/>
    <property type="project" value="InterPro"/>
</dbReference>
<keyword evidence="2 4" id="KW-0560">Oxidoreductase</keyword>
<dbReference type="InterPro" id="IPR006139">
    <property type="entry name" value="D-isomer_2_OHA_DH_cat_dom"/>
</dbReference>
<evidence type="ECO:0000256" key="3">
    <source>
        <dbReference type="ARBA" id="ARBA00023027"/>
    </source>
</evidence>
<dbReference type="Pfam" id="PF02826">
    <property type="entry name" value="2-Hacid_dh_C"/>
    <property type="match status" value="1"/>
</dbReference>
<feature type="domain" description="D-isomer specific 2-hydroxyacid dehydrogenase catalytic" evidence="5">
    <location>
        <begin position="35"/>
        <end position="282"/>
    </location>
</feature>
<keyword evidence="3" id="KW-0520">NAD</keyword>
<dbReference type="PANTHER" id="PTHR43333:SF1">
    <property type="entry name" value="D-ISOMER SPECIFIC 2-HYDROXYACID DEHYDROGENASE NAD-BINDING DOMAIN-CONTAINING PROTEIN"/>
    <property type="match status" value="1"/>
</dbReference>